<organism evidence="2 3">
    <name type="scientific">Rhodococcus hoagii</name>
    <name type="common">Corynebacterium equii</name>
    <dbReference type="NCBI Taxonomy" id="43767"/>
    <lineage>
        <taxon>Bacteria</taxon>
        <taxon>Bacillati</taxon>
        <taxon>Actinomycetota</taxon>
        <taxon>Actinomycetes</taxon>
        <taxon>Mycobacteriales</taxon>
        <taxon>Nocardiaceae</taxon>
        <taxon>Prescottella</taxon>
    </lineage>
</organism>
<evidence type="ECO:0000313" key="1">
    <source>
        <dbReference type="EMBL" id="NKT77277.1"/>
    </source>
</evidence>
<dbReference type="Proteomes" id="UP000603463">
    <property type="component" value="Unassembled WGS sequence"/>
</dbReference>
<protein>
    <submittedName>
        <fullName evidence="2">Uncharacterized protein</fullName>
    </submittedName>
</protein>
<dbReference type="EMBL" id="WVBC01000002">
    <property type="protein sequence ID" value="NKT77277.1"/>
    <property type="molecule type" value="Genomic_DNA"/>
</dbReference>
<sequence>MLNNITRTYRFAEGGSNTSQVDAEYAFGEVAAALHNDPESVVGEVGYFEGVTTYAVQIFSEGDVTTYAHEIHHDAAKGNRE</sequence>
<evidence type="ECO:0000313" key="3">
    <source>
        <dbReference type="Proteomes" id="UP000603463"/>
    </source>
</evidence>
<evidence type="ECO:0000313" key="2">
    <source>
        <dbReference type="EMBL" id="NKT78001.1"/>
    </source>
</evidence>
<comment type="caution">
    <text evidence="2">The sequence shown here is derived from an EMBL/GenBank/DDBJ whole genome shotgun (WGS) entry which is preliminary data.</text>
</comment>
<gene>
    <name evidence="1" type="ORF">GS882_03490</name>
    <name evidence="2" type="ORF">GS882_07655</name>
</gene>
<accession>A0A9Q5EYA9</accession>
<name>A0A9Q5EYA9_RHOHA</name>
<dbReference type="EMBL" id="WVBC01000021">
    <property type="protein sequence ID" value="NKT78001.1"/>
    <property type="molecule type" value="Genomic_DNA"/>
</dbReference>
<reference evidence="2" key="1">
    <citation type="journal article" date="2020" name="Environ. Microbiol.">
        <title>The novel and transferable erm(51) gene confers Macrolides, Lincosamides, and Streptogramins B (MLSB) resistance to clonal Rhodococcus equi in the environment.</title>
        <authorList>
            <person name="Huber L."/>
            <person name="Giguere S."/>
            <person name="Slovis N.M."/>
            <person name="Alvarez-Narvaez S."/>
            <person name="Hart K.A."/>
            <person name="Greiter M."/>
            <person name="Morris E.R.A."/>
            <person name="Cohen N.D."/>
        </authorList>
    </citation>
    <scope>NUCLEOTIDE SEQUENCE</scope>
    <source>
        <strain evidence="2">Lh_116_1</strain>
    </source>
</reference>
<proteinExistence type="predicted"/>
<dbReference type="AlphaFoldDB" id="A0A9Q5EYA9"/>